<proteinExistence type="predicted"/>
<protein>
    <submittedName>
        <fullName evidence="1">Class Ib ribonucleoside-diphosphate reductase assembly flavoprotein NrdI</fullName>
    </submittedName>
</protein>
<dbReference type="InterPro" id="IPR029039">
    <property type="entry name" value="Flavoprotein-like_sf"/>
</dbReference>
<dbReference type="EMBL" id="JBHTMO010000006">
    <property type="protein sequence ID" value="MFD1392585.1"/>
    <property type="molecule type" value="Genomic_DNA"/>
</dbReference>
<evidence type="ECO:0000313" key="1">
    <source>
        <dbReference type="EMBL" id="MFD1392585.1"/>
    </source>
</evidence>
<name>A0ABW4B6F1_9LACO</name>
<keyword evidence="2" id="KW-1185">Reference proteome</keyword>
<dbReference type="PANTHER" id="PTHR37297:SF1">
    <property type="entry name" value="PROTEIN NRDI"/>
    <property type="match status" value="1"/>
</dbReference>
<dbReference type="PROSITE" id="PS00201">
    <property type="entry name" value="FLAVODOXIN"/>
    <property type="match status" value="1"/>
</dbReference>
<dbReference type="PANTHER" id="PTHR37297">
    <property type="entry name" value="PROTEIN NRDI"/>
    <property type="match status" value="1"/>
</dbReference>
<dbReference type="Gene3D" id="3.40.50.360">
    <property type="match status" value="1"/>
</dbReference>
<dbReference type="Proteomes" id="UP001597249">
    <property type="component" value="Unassembled WGS sequence"/>
</dbReference>
<dbReference type="InterPro" id="IPR004465">
    <property type="entry name" value="RNR_NrdI"/>
</dbReference>
<comment type="caution">
    <text evidence="1">The sequence shown here is derived from an EMBL/GenBank/DDBJ whole genome shotgun (WGS) entry which is preliminary data.</text>
</comment>
<evidence type="ECO:0000313" key="2">
    <source>
        <dbReference type="Proteomes" id="UP001597249"/>
    </source>
</evidence>
<dbReference type="RefSeq" id="WP_125584429.1">
    <property type="nucleotide sequence ID" value="NZ_JBHTMO010000006.1"/>
</dbReference>
<sequence length="155" mass="17139">MTVINLLYISISGNTRAFAQHLAKYAAQQHEANAAQPLIHLEEVSDATQNVGESAPYFVMIPTYLDGGNGIDNGFNELMTTAMGDYLREPGNAEWCRGIIGSGNRNFNEQYCLTAKEYCKEFDVPFLADYELRGTDADAQRIYALLAQISTAQSK</sequence>
<dbReference type="PIRSF" id="PIRSF005087">
    <property type="entry name" value="NrdI"/>
    <property type="match status" value="1"/>
</dbReference>
<dbReference type="SUPFAM" id="SSF52218">
    <property type="entry name" value="Flavoproteins"/>
    <property type="match status" value="1"/>
</dbReference>
<accession>A0ABW4B6F1</accession>
<dbReference type="Pfam" id="PF07972">
    <property type="entry name" value="Flavodoxin_NdrI"/>
    <property type="match status" value="1"/>
</dbReference>
<gene>
    <name evidence="1" type="primary">nrdI</name>
    <name evidence="1" type="ORF">ACFQ3L_03150</name>
</gene>
<dbReference type="NCBIfam" id="NF002714">
    <property type="entry name" value="PRK02551.1"/>
    <property type="match status" value="1"/>
</dbReference>
<dbReference type="InterPro" id="IPR001226">
    <property type="entry name" value="Flavodoxin_CS"/>
</dbReference>
<reference evidence="2" key="1">
    <citation type="journal article" date="2019" name="Int. J. Syst. Evol. Microbiol.">
        <title>The Global Catalogue of Microorganisms (GCM) 10K type strain sequencing project: providing services to taxonomists for standard genome sequencing and annotation.</title>
        <authorList>
            <consortium name="The Broad Institute Genomics Platform"/>
            <consortium name="The Broad Institute Genome Sequencing Center for Infectious Disease"/>
            <person name="Wu L."/>
            <person name="Ma J."/>
        </authorList>
    </citation>
    <scope>NUCLEOTIDE SEQUENCE [LARGE SCALE GENOMIC DNA]</scope>
    <source>
        <strain evidence="2">CCM 8911</strain>
    </source>
</reference>
<organism evidence="1 2">
    <name type="scientific">Lacticaseibacillus jixianensis</name>
    <dbReference type="NCBI Taxonomy" id="2486012"/>
    <lineage>
        <taxon>Bacteria</taxon>
        <taxon>Bacillati</taxon>
        <taxon>Bacillota</taxon>
        <taxon>Bacilli</taxon>
        <taxon>Lactobacillales</taxon>
        <taxon>Lactobacillaceae</taxon>
        <taxon>Lacticaseibacillus</taxon>
    </lineage>
</organism>